<dbReference type="AlphaFoldDB" id="A0A2K3QTQ3"/>
<reference evidence="3 7" key="3">
    <citation type="submission" date="2023-06" db="EMBL/GenBank/DDBJ databases">
        <title>Acute promotion of culturable opportunistic pathogens and persistent increase of antibiotic resistance following antibiotic exposure in mouse gut microbiota.</title>
        <authorList>
            <person name="Li L."/>
            <person name="Wang B."/>
            <person name="Sun Y."/>
            <person name="Wang M."/>
            <person name="Xu H."/>
        </authorList>
    </citation>
    <scope>NUCLEOTIDE SEQUENCE [LARGE SCALE GENOMIC DNA]</scope>
    <source>
        <strain evidence="3 7">CRI2_2</strain>
    </source>
</reference>
<dbReference type="EMBL" id="CP050485">
    <property type="protein sequence ID" value="QOG27596.1"/>
    <property type="molecule type" value="Genomic_DNA"/>
</dbReference>
<dbReference type="EMBL" id="JABXJK010000078">
    <property type="protein sequence ID" value="MBA0973786.1"/>
    <property type="molecule type" value="Genomic_DNA"/>
</dbReference>
<sequence length="60" mass="6885">MLIIISIISILVAAVLAYFFYGIFAVHIGEMLRIKKETGIPVTEQLKIFYSQLKDKIKKQ</sequence>
<name>A0A2K3QTQ3_ENTGA</name>
<evidence type="ECO:0000256" key="1">
    <source>
        <dbReference type="SAM" id="Phobius"/>
    </source>
</evidence>
<proteinExistence type="predicted"/>
<evidence type="ECO:0000313" key="4">
    <source>
        <dbReference type="EMBL" id="QOG27596.1"/>
    </source>
</evidence>
<feature type="transmembrane region" description="Helical" evidence="1">
    <location>
        <begin position="6"/>
        <end position="26"/>
    </location>
</feature>
<dbReference type="GeneID" id="93224371"/>
<keyword evidence="1" id="KW-1133">Transmembrane helix</keyword>
<dbReference type="RefSeq" id="WP_103300809.1">
    <property type="nucleotide sequence ID" value="NZ_CAKOCH010000033.1"/>
</dbReference>
<keyword evidence="1" id="KW-0472">Membrane</keyword>
<accession>A0A2K3QTQ3</accession>
<keyword evidence="1" id="KW-0812">Transmembrane</keyword>
<gene>
    <name evidence="4" type="ORF">EGM181_10190</name>
    <name evidence="2" type="ORF">HWH42_14555</name>
    <name evidence="3" type="ORF">QRX88_12660</name>
</gene>
<dbReference type="Proteomes" id="UP000571857">
    <property type="component" value="Unassembled WGS sequence"/>
</dbReference>
<evidence type="ECO:0000313" key="7">
    <source>
        <dbReference type="Proteomes" id="UP001241571"/>
    </source>
</evidence>
<dbReference type="Proteomes" id="UP001241571">
    <property type="component" value="Unassembled WGS sequence"/>
</dbReference>
<evidence type="ECO:0000313" key="3">
    <source>
        <dbReference type="EMBL" id="MDL4936572.1"/>
    </source>
</evidence>
<evidence type="ECO:0000313" key="5">
    <source>
        <dbReference type="Proteomes" id="UP000516696"/>
    </source>
</evidence>
<evidence type="ECO:0000313" key="6">
    <source>
        <dbReference type="Proteomes" id="UP000571857"/>
    </source>
</evidence>
<reference evidence="2 6" key="2">
    <citation type="submission" date="2020-06" db="EMBL/GenBank/DDBJ databases">
        <title>Crossreactivity between MHC class I-restricted antigens from cancer cells and an enterococcal bacteriophage.</title>
        <authorList>
            <person name="Fluckiger A."/>
            <person name="Daillere R."/>
            <person name="Sassi M."/>
            <person name="Cattoir V."/>
            <person name="Kroemer G."/>
            <person name="Zitvogel L."/>
        </authorList>
    </citation>
    <scope>NUCLEOTIDE SEQUENCE [LARGE SCALE GENOMIC DNA]</scope>
    <source>
        <strain evidence="2 6">EG4</strain>
    </source>
</reference>
<reference evidence="4 5" key="1">
    <citation type="submission" date="2020-03" db="EMBL/GenBank/DDBJ databases">
        <title>Characterization of ganglioside-mimicking enterococci.</title>
        <authorList>
            <person name="Patry R.T."/>
            <person name="Nothaft H."/>
            <person name="Bridger R."/>
            <person name="Shajahan A."/>
            <person name="Huynh S."/>
            <person name="Sanchez S."/>
            <person name="Azadi P."/>
            <person name="Cooper K."/>
            <person name="Miller W.G."/>
            <person name="Parker C.T."/>
            <person name="Wells L."/>
            <person name="Szymanski C.M."/>
        </authorList>
    </citation>
    <scope>NUCLEOTIDE SEQUENCE [LARGE SCALE GENOMIC DNA]</scope>
    <source>
        <strain evidence="4 5">EGM181</strain>
    </source>
</reference>
<dbReference type="Proteomes" id="UP000516696">
    <property type="component" value="Chromosome"/>
</dbReference>
<evidence type="ECO:0000313" key="2">
    <source>
        <dbReference type="EMBL" id="MBA0973786.1"/>
    </source>
</evidence>
<dbReference type="EMBL" id="JASUBT010000009">
    <property type="protein sequence ID" value="MDL4936572.1"/>
    <property type="molecule type" value="Genomic_DNA"/>
</dbReference>
<organism evidence="2 6">
    <name type="scientific">Enterococcus gallinarum</name>
    <dbReference type="NCBI Taxonomy" id="1353"/>
    <lineage>
        <taxon>Bacteria</taxon>
        <taxon>Bacillati</taxon>
        <taxon>Bacillota</taxon>
        <taxon>Bacilli</taxon>
        <taxon>Lactobacillales</taxon>
        <taxon>Enterococcaceae</taxon>
        <taxon>Enterococcus</taxon>
    </lineage>
</organism>
<protein>
    <submittedName>
        <fullName evidence="2">Uncharacterized protein</fullName>
    </submittedName>
</protein>